<reference evidence="3 4" key="2">
    <citation type="journal article" date="2013" name="Genome Announc.">
        <title>Draft Genome Sequence of Methylobacterium mesophilicum Strain SR1.6/6, Isolated from Citrus sinensis.</title>
        <authorList>
            <person name="Marinho Almeida D."/>
            <person name="Dini-Andreote F."/>
            <person name="Camargo Neves A.A."/>
            <person name="Juca Ramos R.T."/>
            <person name="Andreote F.D."/>
            <person name="Carneiro A.R."/>
            <person name="Oliveira de Souza Lima A."/>
            <person name="Caracciolo Gomes de Sa P.H."/>
            <person name="Ribeiro Barbosa M.S."/>
            <person name="Araujo W.L."/>
            <person name="Silva A."/>
        </authorList>
    </citation>
    <scope>NUCLEOTIDE SEQUENCE [LARGE SCALE GENOMIC DNA]</scope>
    <source>
        <strain evidence="3 4">SR1.6/6</strain>
    </source>
</reference>
<dbReference type="Proteomes" id="UP000012488">
    <property type="component" value="Chromosome"/>
</dbReference>
<keyword evidence="2" id="KW-1133">Transmembrane helix</keyword>
<evidence type="ECO:0000313" key="3">
    <source>
        <dbReference type="EMBL" id="QGY06155.1"/>
    </source>
</evidence>
<protein>
    <submittedName>
        <fullName evidence="3">Peptidase inhibitor family I36 protein</fullName>
    </submittedName>
</protein>
<evidence type="ECO:0000256" key="1">
    <source>
        <dbReference type="SAM" id="MobiDB-lite"/>
    </source>
</evidence>
<keyword evidence="2" id="KW-0812">Transmembrane</keyword>
<organism evidence="3 4">
    <name type="scientific">Methylobacterium mesophilicum SR1.6/6</name>
    <dbReference type="NCBI Taxonomy" id="908290"/>
    <lineage>
        <taxon>Bacteria</taxon>
        <taxon>Pseudomonadati</taxon>
        <taxon>Pseudomonadota</taxon>
        <taxon>Alphaproteobacteria</taxon>
        <taxon>Hyphomicrobiales</taxon>
        <taxon>Methylobacteriaceae</taxon>
        <taxon>Methylobacterium</taxon>
    </lineage>
</organism>
<name>A0A6B9G3P7_9HYPH</name>
<feature type="transmembrane region" description="Helical" evidence="2">
    <location>
        <begin position="21"/>
        <end position="42"/>
    </location>
</feature>
<evidence type="ECO:0000313" key="4">
    <source>
        <dbReference type="Proteomes" id="UP000012488"/>
    </source>
</evidence>
<dbReference type="KEGG" id="mmes:MMSR116_12450"/>
<dbReference type="RefSeq" id="WP_010682853.1">
    <property type="nucleotide sequence ID" value="NZ_CP043538.1"/>
</dbReference>
<evidence type="ECO:0000256" key="2">
    <source>
        <dbReference type="SAM" id="Phobius"/>
    </source>
</evidence>
<feature type="region of interest" description="Disordered" evidence="1">
    <location>
        <begin position="79"/>
        <end position="100"/>
    </location>
</feature>
<keyword evidence="2" id="KW-0472">Membrane</keyword>
<proteinExistence type="predicted"/>
<sequence length="216" mass="22406">MGALVLADPAGGTRPGSRRRYAVPVLLIAGWLGLFAYSAAYLTEDLPFRSPSVGAAPSVDMPSEQQAAARRVVLLDAPARSAPESSVPAPAPADPAAAPAPLARSAPAAAGAAVSSPTSAEYVGVWGPTPGACGAPSRRRGYIPATITPDHARAGRTLCTFHDTRRTGNAWVTAADCTDRGRRWSSQVRLTVDGDHLTWSSSRGSTTYVRCGRRTG</sequence>
<dbReference type="OrthoDB" id="7992661at2"/>
<gene>
    <name evidence="3" type="ORF">MMSR116_12450</name>
</gene>
<accession>A0A6B9G3P7</accession>
<dbReference type="EMBL" id="CP043538">
    <property type="protein sequence ID" value="QGY06155.1"/>
    <property type="molecule type" value="Genomic_DNA"/>
</dbReference>
<reference evidence="3 4" key="1">
    <citation type="journal article" date="2012" name="Genet. Mol. Biol.">
        <title>Analysis of 16S rRNA and mxaF genes revealing insights into Methylobacterium niche-specific plant association.</title>
        <authorList>
            <person name="Dourado M.N."/>
            <person name="Andreote F.D."/>
            <person name="Dini-Andreote F."/>
            <person name="Conti R."/>
            <person name="Araujo J.M."/>
            <person name="Araujo W.L."/>
        </authorList>
    </citation>
    <scope>NUCLEOTIDE SEQUENCE [LARGE SCALE GENOMIC DNA]</scope>
    <source>
        <strain evidence="3 4">SR1.6/6</strain>
    </source>
</reference>
<dbReference type="AlphaFoldDB" id="A0A6B9G3P7"/>